<dbReference type="SUPFAM" id="SSF48264">
    <property type="entry name" value="Cytochrome P450"/>
    <property type="match status" value="1"/>
</dbReference>
<sequence length="396" mass="43537">MPSGPEFVADPYGFYAELRRSRPVHFVRFRNGLYAWLITRYADARLVLSDPRFSKDPGHAPSDWREAGRGKPLEDRSGLGAHLLTFDPPEHTRLRGVVAGFFQRRRLAAKLGGVIEETVEMLLARMATADEVDLIERFAAPMQATVICEMLGIPAAHRADFGRWCDDVVISRGTGGEARVAAMGKLVEYITGIVEEKAAAPGDDVISALADPDGELTRDEVVPMIFLLLVAGYETTINLVGNGMLALMRNPGQLSLLRGRPDLLETAIEELLRYDSVTEFSTWRFTLEPVRIADTVIPAGQPVLVALAAANRDPDAFADPDRLDLQRADNAHLSFGHGVHYCVGAALARLEGRIAIGGLIRAFPEMALAVRPEELEWKSSLTVRGPVRLPVRLRSR</sequence>
<dbReference type="Proteomes" id="UP000248544">
    <property type="component" value="Unassembled WGS sequence"/>
</dbReference>
<dbReference type="AlphaFoldDB" id="A0A2W2GD96"/>
<gene>
    <name evidence="8" type="ORF">C1I98_24430</name>
</gene>
<dbReference type="InterPro" id="IPR002397">
    <property type="entry name" value="Cyt_P450_B"/>
</dbReference>
<keyword evidence="4 7" id="KW-0560">Oxidoreductase</keyword>
<evidence type="ECO:0000256" key="1">
    <source>
        <dbReference type="ARBA" id="ARBA00010617"/>
    </source>
</evidence>
<evidence type="ECO:0000256" key="5">
    <source>
        <dbReference type="ARBA" id="ARBA00023004"/>
    </source>
</evidence>
<evidence type="ECO:0000256" key="6">
    <source>
        <dbReference type="ARBA" id="ARBA00023033"/>
    </source>
</evidence>
<dbReference type="PANTHER" id="PTHR46696">
    <property type="entry name" value="P450, PUTATIVE (EUROFUNG)-RELATED"/>
    <property type="match status" value="1"/>
</dbReference>
<evidence type="ECO:0000256" key="7">
    <source>
        <dbReference type="RuleBase" id="RU000461"/>
    </source>
</evidence>
<evidence type="ECO:0000256" key="2">
    <source>
        <dbReference type="ARBA" id="ARBA00022617"/>
    </source>
</evidence>
<keyword evidence="6 7" id="KW-0503">Monooxygenase</keyword>
<dbReference type="Pfam" id="PF00067">
    <property type="entry name" value="p450"/>
    <property type="match status" value="1"/>
</dbReference>
<accession>A0A2W2GD96</accession>
<dbReference type="GO" id="GO:0004497">
    <property type="term" value="F:monooxygenase activity"/>
    <property type="evidence" value="ECO:0007669"/>
    <property type="project" value="UniProtKB-KW"/>
</dbReference>
<dbReference type="InterPro" id="IPR001128">
    <property type="entry name" value="Cyt_P450"/>
</dbReference>
<evidence type="ECO:0000313" key="8">
    <source>
        <dbReference type="EMBL" id="PZG38235.1"/>
    </source>
</evidence>
<dbReference type="GO" id="GO:0005506">
    <property type="term" value="F:iron ion binding"/>
    <property type="evidence" value="ECO:0007669"/>
    <property type="project" value="InterPro"/>
</dbReference>
<proteinExistence type="inferred from homology"/>
<evidence type="ECO:0000256" key="4">
    <source>
        <dbReference type="ARBA" id="ARBA00023002"/>
    </source>
</evidence>
<comment type="similarity">
    <text evidence="1 7">Belongs to the cytochrome P450 family.</text>
</comment>
<dbReference type="GO" id="GO:0020037">
    <property type="term" value="F:heme binding"/>
    <property type="evidence" value="ECO:0007669"/>
    <property type="project" value="InterPro"/>
</dbReference>
<dbReference type="FunFam" id="1.10.630.10:FF:000018">
    <property type="entry name" value="Cytochrome P450 monooxygenase"/>
    <property type="match status" value="1"/>
</dbReference>
<evidence type="ECO:0000256" key="3">
    <source>
        <dbReference type="ARBA" id="ARBA00022723"/>
    </source>
</evidence>
<protein>
    <submittedName>
        <fullName evidence="8">Cytochrome P450</fullName>
    </submittedName>
</protein>
<keyword evidence="3 7" id="KW-0479">Metal-binding</keyword>
<dbReference type="PRINTS" id="PR00359">
    <property type="entry name" value="BP450"/>
</dbReference>
<evidence type="ECO:0000313" key="9">
    <source>
        <dbReference type="Proteomes" id="UP000248544"/>
    </source>
</evidence>
<keyword evidence="9" id="KW-1185">Reference proteome</keyword>
<dbReference type="GO" id="GO:0016705">
    <property type="term" value="F:oxidoreductase activity, acting on paired donors, with incorporation or reduction of molecular oxygen"/>
    <property type="evidence" value="ECO:0007669"/>
    <property type="project" value="InterPro"/>
</dbReference>
<dbReference type="PRINTS" id="PR00385">
    <property type="entry name" value="P450"/>
</dbReference>
<reference evidence="8 9" key="1">
    <citation type="submission" date="2018-01" db="EMBL/GenBank/DDBJ databases">
        <title>Draft genome sequence of Sphaerisporangium sp. 7K107.</title>
        <authorList>
            <person name="Sahin N."/>
            <person name="Saygin H."/>
            <person name="Ay H."/>
        </authorList>
    </citation>
    <scope>NUCLEOTIDE SEQUENCE [LARGE SCALE GENOMIC DNA]</scope>
    <source>
        <strain evidence="8 9">7K107</strain>
    </source>
</reference>
<dbReference type="CDD" id="cd11029">
    <property type="entry name" value="CYP107-like"/>
    <property type="match status" value="1"/>
</dbReference>
<keyword evidence="5 7" id="KW-0408">Iron</keyword>
<keyword evidence="2 7" id="KW-0349">Heme</keyword>
<comment type="caution">
    <text evidence="8">The sequence shown here is derived from an EMBL/GenBank/DDBJ whole genome shotgun (WGS) entry which is preliminary data.</text>
</comment>
<organism evidence="8 9">
    <name type="scientific">Spongiactinospora gelatinilytica</name>
    <dbReference type="NCBI Taxonomy" id="2666298"/>
    <lineage>
        <taxon>Bacteria</taxon>
        <taxon>Bacillati</taxon>
        <taxon>Actinomycetota</taxon>
        <taxon>Actinomycetes</taxon>
        <taxon>Streptosporangiales</taxon>
        <taxon>Streptosporangiaceae</taxon>
        <taxon>Spongiactinospora</taxon>
    </lineage>
</organism>
<dbReference type="PANTHER" id="PTHR46696:SF1">
    <property type="entry name" value="CYTOCHROME P450 YJIB-RELATED"/>
    <property type="match status" value="1"/>
</dbReference>
<dbReference type="Gene3D" id="1.10.630.10">
    <property type="entry name" value="Cytochrome P450"/>
    <property type="match status" value="1"/>
</dbReference>
<dbReference type="PROSITE" id="PS00086">
    <property type="entry name" value="CYTOCHROME_P450"/>
    <property type="match status" value="1"/>
</dbReference>
<dbReference type="InterPro" id="IPR036396">
    <property type="entry name" value="Cyt_P450_sf"/>
</dbReference>
<name>A0A2W2GD96_9ACTN</name>
<dbReference type="InterPro" id="IPR017972">
    <property type="entry name" value="Cyt_P450_CS"/>
</dbReference>
<dbReference type="EMBL" id="POUA01000217">
    <property type="protein sequence ID" value="PZG38235.1"/>
    <property type="molecule type" value="Genomic_DNA"/>
</dbReference>